<comment type="caution">
    <text evidence="7">The sequence shown here is derived from an EMBL/GenBank/DDBJ whole genome shotgun (WGS) entry which is preliminary data.</text>
</comment>
<dbReference type="InterPro" id="IPR028994">
    <property type="entry name" value="Integrin_alpha_N"/>
</dbReference>
<accession>A0A6B0GIA5</accession>
<proteinExistence type="predicted"/>
<dbReference type="GO" id="GO:0016020">
    <property type="term" value="C:membrane"/>
    <property type="evidence" value="ECO:0007669"/>
    <property type="project" value="UniProtKB-SubCell"/>
</dbReference>
<evidence type="ECO:0000256" key="4">
    <source>
        <dbReference type="ARBA" id="ARBA00022989"/>
    </source>
</evidence>
<evidence type="ECO:0000259" key="6">
    <source>
        <dbReference type="Pfam" id="PF13360"/>
    </source>
</evidence>
<dbReference type="InterPro" id="IPR013517">
    <property type="entry name" value="FG-GAP"/>
</dbReference>
<dbReference type="Gene3D" id="2.130.10.10">
    <property type="entry name" value="YVTN repeat-like/Quinoprotein amine dehydrogenase"/>
    <property type="match status" value="2"/>
</dbReference>
<evidence type="ECO:0000256" key="5">
    <source>
        <dbReference type="ARBA" id="ARBA00023136"/>
    </source>
</evidence>
<evidence type="ECO:0000256" key="2">
    <source>
        <dbReference type="ARBA" id="ARBA00022692"/>
    </source>
</evidence>
<gene>
    <name evidence="7" type="ORF">GQS65_01470</name>
</gene>
<keyword evidence="8" id="KW-1185">Reference proteome</keyword>
<keyword evidence="2" id="KW-0812">Transmembrane</keyword>
<sequence length="420" mass="43471">MRARTVAAVGLVVAALAGVVVLGVGLPAGGGELTELWTSDTPRQNERNHHAVGASEDGRVVVAPVAEVPDPGTPLTNTSCTLARLAPEDGAVQWRTTVPPDRCFTHALSEPVVADLDGDGESLVVSTSYENALIAYDAETGEERWRVTLNESDPSFGYGRPTVADLPVSPGRDVVFSSIHGDVGVVTANGSVVWRASLADAGLDDTIVQQRPVVADVDGDGEQEVVVGSGSGLVVFEADGSVAWTRTGPSQYVVSTQADDDPARELLVGDGRTLTAVDGASGAVQWSAEPDAILRYRGVADGDGDGTAELYAGTLDGEVLAIDVTNGDGEWRTTVSADGAPVWSPVTADVDGDGDQEVVVTSRDGTVTVLAGDDGRVLATYERSVPIETHVTPADLDDDGTPELLVRYGDGRVVALDYGA</sequence>
<dbReference type="AlphaFoldDB" id="A0A6B0GIA5"/>
<feature type="domain" description="Pyrrolo-quinoline quinone repeat" evidence="6">
    <location>
        <begin position="81"/>
        <end position="164"/>
    </location>
</feature>
<dbReference type="PANTHER" id="PTHR21419">
    <property type="match status" value="1"/>
</dbReference>
<dbReference type="InterPro" id="IPR045232">
    <property type="entry name" value="FAM234"/>
</dbReference>
<dbReference type="InterPro" id="IPR002372">
    <property type="entry name" value="PQQ_rpt_dom"/>
</dbReference>
<comment type="subcellular location">
    <subcellularLocation>
        <location evidence="1">Membrane</location>
        <topology evidence="1">Single-pass membrane protein</topology>
    </subcellularLocation>
</comment>
<name>A0A6B0GIA5_9EURY</name>
<dbReference type="InterPro" id="IPR018391">
    <property type="entry name" value="PQQ_b-propeller_rpt"/>
</dbReference>
<evidence type="ECO:0000256" key="1">
    <source>
        <dbReference type="ARBA" id="ARBA00004167"/>
    </source>
</evidence>
<dbReference type="Pfam" id="PF13517">
    <property type="entry name" value="FG-GAP_3"/>
    <property type="match status" value="1"/>
</dbReference>
<keyword evidence="3" id="KW-0732">Signal</keyword>
<dbReference type="Proteomes" id="UP000451471">
    <property type="component" value="Unassembled WGS sequence"/>
</dbReference>
<keyword evidence="4" id="KW-1133">Transmembrane helix</keyword>
<feature type="domain" description="Pyrrolo-quinoline quinone repeat" evidence="6">
    <location>
        <begin position="181"/>
        <end position="337"/>
    </location>
</feature>
<organism evidence="7 8">
    <name type="scientific">Halomarina oriensis</name>
    <dbReference type="NCBI Taxonomy" id="671145"/>
    <lineage>
        <taxon>Archaea</taxon>
        <taxon>Methanobacteriati</taxon>
        <taxon>Methanobacteriota</taxon>
        <taxon>Stenosarchaea group</taxon>
        <taxon>Halobacteria</taxon>
        <taxon>Halobacteriales</taxon>
        <taxon>Natronomonadaceae</taxon>
        <taxon>Halomarina</taxon>
    </lineage>
</organism>
<dbReference type="SMART" id="SM00564">
    <property type="entry name" value="PQQ"/>
    <property type="match status" value="4"/>
</dbReference>
<protein>
    <submittedName>
        <fullName evidence="7">PQQ-binding-like beta-propeller repeat protein</fullName>
    </submittedName>
</protein>
<dbReference type="OrthoDB" id="221432at2157"/>
<evidence type="ECO:0000256" key="3">
    <source>
        <dbReference type="ARBA" id="ARBA00022729"/>
    </source>
</evidence>
<dbReference type="SUPFAM" id="SSF69318">
    <property type="entry name" value="Integrin alpha N-terminal domain"/>
    <property type="match status" value="1"/>
</dbReference>
<dbReference type="Pfam" id="PF13360">
    <property type="entry name" value="PQQ_2"/>
    <property type="match status" value="2"/>
</dbReference>
<keyword evidence="5" id="KW-0472">Membrane</keyword>
<dbReference type="RefSeq" id="WP_158202904.1">
    <property type="nucleotide sequence ID" value="NZ_WSZK01000005.1"/>
</dbReference>
<dbReference type="InterPro" id="IPR015943">
    <property type="entry name" value="WD40/YVTN_repeat-like_dom_sf"/>
</dbReference>
<dbReference type="EMBL" id="WSZK01000005">
    <property type="protein sequence ID" value="MWG33169.1"/>
    <property type="molecule type" value="Genomic_DNA"/>
</dbReference>
<reference evidence="7 8" key="1">
    <citation type="submission" date="2019-12" db="EMBL/GenBank/DDBJ databases">
        <title>Halocatena pleomorpha gen. nov. sp. nov., an extremely halophilic archaeon of family Halobacteriaceae isolated from saltpan soil.</title>
        <authorList>
            <person name="Pal Y."/>
            <person name="Verma A."/>
            <person name="Krishnamurthi S."/>
            <person name="Kumar P."/>
        </authorList>
    </citation>
    <scope>NUCLEOTIDE SEQUENCE [LARGE SCALE GENOMIC DNA]</scope>
    <source>
        <strain evidence="7 8">JCM 16495</strain>
    </source>
</reference>
<evidence type="ECO:0000313" key="7">
    <source>
        <dbReference type="EMBL" id="MWG33169.1"/>
    </source>
</evidence>
<dbReference type="PANTHER" id="PTHR21419:SF30">
    <property type="entry name" value="IG-LIKE DOMAIN-CONTAINING PROTEIN"/>
    <property type="match status" value="1"/>
</dbReference>
<evidence type="ECO:0000313" key="8">
    <source>
        <dbReference type="Proteomes" id="UP000451471"/>
    </source>
</evidence>